<dbReference type="Pfam" id="PF10440">
    <property type="entry name" value="WIYLD"/>
    <property type="match status" value="2"/>
</dbReference>
<accession>A0AAV6WL80</accession>
<dbReference type="PROSITE" id="PS50280">
    <property type="entry name" value="SET"/>
    <property type="match status" value="1"/>
</dbReference>
<dbReference type="GO" id="GO:0005694">
    <property type="term" value="C:chromosome"/>
    <property type="evidence" value="ECO:0007669"/>
    <property type="project" value="UniProtKB-SubCell"/>
</dbReference>
<evidence type="ECO:0000259" key="10">
    <source>
        <dbReference type="PROSITE" id="PS50867"/>
    </source>
</evidence>
<evidence type="ECO:0000256" key="4">
    <source>
        <dbReference type="ARBA" id="ARBA00022679"/>
    </source>
</evidence>
<keyword evidence="7" id="KW-0539">Nucleus</keyword>
<evidence type="ECO:0000256" key="5">
    <source>
        <dbReference type="ARBA" id="ARBA00022723"/>
    </source>
</evidence>
<dbReference type="InterPro" id="IPR007728">
    <property type="entry name" value="Pre-SET_dom"/>
</dbReference>
<dbReference type="InterPro" id="IPR043017">
    <property type="entry name" value="WIYLD_dom_sf"/>
</dbReference>
<dbReference type="InterPro" id="IPR025776">
    <property type="entry name" value="SUVR4/1/2"/>
</dbReference>
<reference evidence="11" key="1">
    <citation type="submission" date="2019-10" db="EMBL/GenBank/DDBJ databases">
        <authorList>
            <person name="Zhang R."/>
            <person name="Pan Y."/>
            <person name="Wang J."/>
            <person name="Ma R."/>
            <person name="Yu S."/>
        </authorList>
    </citation>
    <scope>NUCLEOTIDE SEQUENCE</scope>
    <source>
        <strain evidence="11">LA-IB0</strain>
        <tissue evidence="11">Leaf</tissue>
    </source>
</reference>
<dbReference type="PROSITE" id="PS50867">
    <property type="entry name" value="PRE_SET"/>
    <property type="match status" value="1"/>
</dbReference>
<dbReference type="PROSITE" id="PS51580">
    <property type="entry name" value="SAM_MT43_3"/>
    <property type="match status" value="1"/>
</dbReference>
<dbReference type="InterPro" id="IPR046341">
    <property type="entry name" value="SET_dom_sf"/>
</dbReference>
<organism evidence="11 12">
    <name type="scientific">Buddleja alternifolia</name>
    <dbReference type="NCBI Taxonomy" id="168488"/>
    <lineage>
        <taxon>Eukaryota</taxon>
        <taxon>Viridiplantae</taxon>
        <taxon>Streptophyta</taxon>
        <taxon>Embryophyta</taxon>
        <taxon>Tracheophyta</taxon>
        <taxon>Spermatophyta</taxon>
        <taxon>Magnoliopsida</taxon>
        <taxon>eudicotyledons</taxon>
        <taxon>Gunneridae</taxon>
        <taxon>Pentapetalae</taxon>
        <taxon>asterids</taxon>
        <taxon>lamiids</taxon>
        <taxon>Lamiales</taxon>
        <taxon>Scrophulariaceae</taxon>
        <taxon>Buddlejeae</taxon>
        <taxon>Buddleja</taxon>
    </lineage>
</organism>
<feature type="compositionally biased region" description="Polar residues" evidence="8">
    <location>
        <begin position="262"/>
        <end position="272"/>
    </location>
</feature>
<feature type="compositionally biased region" description="Polar residues" evidence="8">
    <location>
        <begin position="224"/>
        <end position="234"/>
    </location>
</feature>
<feature type="domain" description="SET" evidence="9">
    <location>
        <begin position="758"/>
        <end position="893"/>
    </location>
</feature>
<dbReference type="Pfam" id="PF05033">
    <property type="entry name" value="Pre-SET"/>
    <property type="match status" value="1"/>
</dbReference>
<dbReference type="SMART" id="SM00317">
    <property type="entry name" value="SET"/>
    <property type="match status" value="1"/>
</dbReference>
<keyword evidence="12" id="KW-1185">Reference proteome</keyword>
<evidence type="ECO:0000313" key="12">
    <source>
        <dbReference type="Proteomes" id="UP000826271"/>
    </source>
</evidence>
<evidence type="ECO:0000256" key="3">
    <source>
        <dbReference type="ARBA" id="ARBA00022454"/>
    </source>
</evidence>
<feature type="region of interest" description="Disordered" evidence="8">
    <location>
        <begin position="488"/>
        <end position="507"/>
    </location>
</feature>
<dbReference type="EMBL" id="WHWC01000013">
    <property type="protein sequence ID" value="KAG8370839.1"/>
    <property type="molecule type" value="Genomic_DNA"/>
</dbReference>
<feature type="domain" description="Pre-SET" evidence="10">
    <location>
        <begin position="652"/>
        <end position="755"/>
    </location>
</feature>
<evidence type="ECO:0000259" key="9">
    <source>
        <dbReference type="PROSITE" id="PS50280"/>
    </source>
</evidence>
<gene>
    <name evidence="11" type="ORF">BUALT_Bualt13G0025100</name>
</gene>
<feature type="region of interest" description="Disordered" evidence="8">
    <location>
        <begin position="126"/>
        <end position="300"/>
    </location>
</feature>
<feature type="compositionally biased region" description="Basic and acidic residues" evidence="8">
    <location>
        <begin position="147"/>
        <end position="157"/>
    </location>
</feature>
<dbReference type="GO" id="GO:0005634">
    <property type="term" value="C:nucleus"/>
    <property type="evidence" value="ECO:0007669"/>
    <property type="project" value="UniProtKB-SubCell"/>
</dbReference>
<dbReference type="PANTHER" id="PTHR46450:SF1">
    <property type="entry name" value="INACTIVE HISTONE-LYSINE N-METHYLTRANSFERASE SUVR1-RELATED"/>
    <property type="match status" value="1"/>
</dbReference>
<evidence type="ECO:0000256" key="2">
    <source>
        <dbReference type="ARBA" id="ARBA00004286"/>
    </source>
</evidence>
<protein>
    <submittedName>
        <fullName evidence="11">Uncharacterized protein</fullName>
    </submittedName>
</protein>
<keyword evidence="3" id="KW-0158">Chromosome</keyword>
<proteinExistence type="predicted"/>
<keyword evidence="6" id="KW-0862">Zinc</keyword>
<evidence type="ECO:0000256" key="7">
    <source>
        <dbReference type="ARBA" id="ARBA00023242"/>
    </source>
</evidence>
<dbReference type="PANTHER" id="PTHR46450">
    <property type="entry name" value="INACTIVE HISTONE-LYSINE N-METHYLTRANSFERASE SUVR1-RELATED"/>
    <property type="match status" value="1"/>
</dbReference>
<dbReference type="Proteomes" id="UP000826271">
    <property type="component" value="Unassembled WGS sequence"/>
</dbReference>
<evidence type="ECO:0000256" key="6">
    <source>
        <dbReference type="ARBA" id="ARBA00022833"/>
    </source>
</evidence>
<dbReference type="InterPro" id="IPR001214">
    <property type="entry name" value="SET_dom"/>
</dbReference>
<comment type="caution">
    <text evidence="11">The sequence shown here is derived from an EMBL/GenBank/DDBJ whole genome shotgun (WGS) entry which is preliminary data.</text>
</comment>
<dbReference type="InterPro" id="IPR018848">
    <property type="entry name" value="WIYLD_domain"/>
</dbReference>
<dbReference type="Gene3D" id="1.10.8.850">
    <property type="entry name" value="Histone-lysine N methyltransferase , C-terminal domain-like"/>
    <property type="match status" value="2"/>
</dbReference>
<dbReference type="AlphaFoldDB" id="A0AAV6WL80"/>
<evidence type="ECO:0000313" key="11">
    <source>
        <dbReference type="EMBL" id="KAG8370839.1"/>
    </source>
</evidence>
<dbReference type="Gene3D" id="2.170.270.10">
    <property type="entry name" value="SET domain"/>
    <property type="match status" value="1"/>
</dbReference>
<dbReference type="SMART" id="SM00468">
    <property type="entry name" value="PreSET"/>
    <property type="match status" value="1"/>
</dbReference>
<name>A0AAV6WL80_9LAMI</name>
<dbReference type="FunFam" id="2.170.270.10:FF:000046">
    <property type="entry name" value="SET-domain containing protein lysine methyltransferase family protein"/>
    <property type="match status" value="1"/>
</dbReference>
<feature type="compositionally biased region" description="Polar residues" evidence="8">
    <location>
        <begin position="179"/>
        <end position="190"/>
    </location>
</feature>
<evidence type="ECO:0000256" key="1">
    <source>
        <dbReference type="ARBA" id="ARBA00004123"/>
    </source>
</evidence>
<dbReference type="SUPFAM" id="SSF82199">
    <property type="entry name" value="SET domain"/>
    <property type="match status" value="1"/>
</dbReference>
<dbReference type="GO" id="GO:0042054">
    <property type="term" value="F:histone methyltransferase activity"/>
    <property type="evidence" value="ECO:0007669"/>
    <property type="project" value="InterPro"/>
</dbReference>
<keyword evidence="5" id="KW-0479">Metal-binding</keyword>
<keyword evidence="4" id="KW-0808">Transferase</keyword>
<dbReference type="GO" id="GO:0008270">
    <property type="term" value="F:zinc ion binding"/>
    <property type="evidence" value="ECO:0007669"/>
    <property type="project" value="InterPro"/>
</dbReference>
<dbReference type="CDD" id="cd10538">
    <property type="entry name" value="SET_SETDB-like"/>
    <property type="match status" value="1"/>
</dbReference>
<dbReference type="Pfam" id="PF00856">
    <property type="entry name" value="SET"/>
    <property type="match status" value="1"/>
</dbReference>
<evidence type="ECO:0000256" key="8">
    <source>
        <dbReference type="SAM" id="MobiDB-lite"/>
    </source>
</evidence>
<sequence>MSNKESKERIANAFRAMKAIGISEDKVKPVLKNLLKLYDKNWALIEEDNYRALADAVMSNTDVRAKDGKTRVANAFHAMKAIGIPEDKVKPVLKNLLKLYDKNWVLIEEENYRALADAIFESEEAEAQDCSKKTVNNEAAGHSKKPVNSEKENHLEEEAQATEEPERPLKRLRLKYRDAQTSSSNPSNSRVPKMPLVKPKEEPNELPETSPPKRNAPQGIVESPQPNTRNTMVVNSEGVPCKNKGKRPMSPRSLVAHEVNTPLVNESRSPSSMRLRDRGKGSLSPQIPSLEKKSVPNSSSRALCIKEPQKGTSTHALIVPKDEPITDDIPCLQAPLAVVHPDPSNKGDSSSMNGTVIQHHVLKPSVPPVIERGTDGVTPTPNEPQNNGELAMILGESSSNLEIASSPFGEVKISLSYDLANRSPDFHMPSLETLLKSVEDKCLRSYKTLDTNFSMLNLMKEMCQSFLELGSDSNSESQEAINVNPTVDPTETLLLPPPVDGVDDDPNLKKMNGGDDLETNGENCTEETNNMSLMVETLLLPHPFNGADDDTHLKKMDDGDYPEADGENEENCAQETNNMSLVVVKQPDVTPEIIKPLHYVVDIAKGQEKLVITLVNEVNNESPPSFYYIPQNAIFRNAYVNFSLARIGDKGCCSTCVGDCLSLSTPCVCGHKSGGEFAYTTDGLVKEEFLKECISTNRDPNKHCQFFCKECPLERSKSQDIVESCKGHSVRKFIKECWWKCGCNKQCGNRVVQRGITRNLQVFMTGEGKGWGLRTLEDLPEGAFVCEYVGEVLTNAELFDRVLRSPKRKRHSYPVLLDADWGAKGWVLKDEKALCLDAAYFGNVARFINHRCYDSNLVEIPVEVETPDRHYYHVALFTTRKVKVMEELTWDYGIDFDDLDHPIKAFSCQCGSKFCRNIKRSRSRAIGR</sequence>
<comment type="subcellular location">
    <subcellularLocation>
        <location evidence="2">Chromosome</location>
    </subcellularLocation>
    <subcellularLocation>
        <location evidence="1">Nucleus</location>
    </subcellularLocation>
</comment>